<evidence type="ECO:0008006" key="4">
    <source>
        <dbReference type="Google" id="ProtNLM"/>
    </source>
</evidence>
<dbReference type="PROSITE" id="PS51318">
    <property type="entry name" value="TAT"/>
    <property type="match status" value="1"/>
</dbReference>
<gene>
    <name evidence="2" type="ORF">JJQ90_07695</name>
</gene>
<feature type="signal peptide" evidence="1">
    <location>
        <begin position="1"/>
        <end position="28"/>
    </location>
</feature>
<keyword evidence="3" id="KW-1185">Reference proteome</keyword>
<keyword evidence="1" id="KW-0732">Signal</keyword>
<organism evidence="2 3">
    <name type="scientific">Falsiroseomonas oleicola</name>
    <dbReference type="NCBI Taxonomy" id="2801474"/>
    <lineage>
        <taxon>Bacteria</taxon>
        <taxon>Pseudomonadati</taxon>
        <taxon>Pseudomonadota</taxon>
        <taxon>Alphaproteobacteria</taxon>
        <taxon>Acetobacterales</taxon>
        <taxon>Roseomonadaceae</taxon>
        <taxon>Falsiroseomonas</taxon>
    </lineage>
</organism>
<protein>
    <recommendedName>
        <fullName evidence="4">UrcA family protein</fullName>
    </recommendedName>
</protein>
<dbReference type="EMBL" id="JAERQM010000002">
    <property type="protein sequence ID" value="MBU8543583.1"/>
    <property type="molecule type" value="Genomic_DNA"/>
</dbReference>
<evidence type="ECO:0000313" key="3">
    <source>
        <dbReference type="Proteomes" id="UP000689967"/>
    </source>
</evidence>
<comment type="caution">
    <text evidence="2">The sequence shown here is derived from an EMBL/GenBank/DDBJ whole genome shotgun (WGS) entry which is preliminary data.</text>
</comment>
<evidence type="ECO:0000313" key="2">
    <source>
        <dbReference type="EMBL" id="MBU8543583.1"/>
    </source>
</evidence>
<sequence>MTQTRRFLPLAAAAVAAGTLLTTRRAAACDAEAMEAHLTAVCDGALEPARRALEAALIHATPAETMAMQRALTIANATCTTGDPVAGARIAANLARLAGRIEGRAGIGADSLDMLG</sequence>
<reference evidence="2 3" key="1">
    <citation type="submission" date="2021-01" db="EMBL/GenBank/DDBJ databases">
        <title>Roseomonas sp. nov, a bacterium isolated from an oil production mixture in Yumen Oilfield.</title>
        <authorList>
            <person name="Wu D."/>
        </authorList>
    </citation>
    <scope>NUCLEOTIDE SEQUENCE [LARGE SCALE GENOMIC DNA]</scope>
    <source>
        <strain evidence="2 3">ROY-5-3</strain>
    </source>
</reference>
<evidence type="ECO:0000256" key="1">
    <source>
        <dbReference type="SAM" id="SignalP"/>
    </source>
</evidence>
<feature type="chain" id="PRO_5045246411" description="UrcA family protein" evidence="1">
    <location>
        <begin position="29"/>
        <end position="116"/>
    </location>
</feature>
<dbReference type="InterPro" id="IPR006311">
    <property type="entry name" value="TAT_signal"/>
</dbReference>
<name>A0ABS6H6I0_9PROT</name>
<accession>A0ABS6H6I0</accession>
<dbReference type="RefSeq" id="WP_216874094.1">
    <property type="nucleotide sequence ID" value="NZ_JAERQM010000002.1"/>
</dbReference>
<proteinExistence type="predicted"/>
<dbReference type="Proteomes" id="UP000689967">
    <property type="component" value="Unassembled WGS sequence"/>
</dbReference>